<feature type="signal peptide" evidence="1">
    <location>
        <begin position="1"/>
        <end position="20"/>
    </location>
</feature>
<keyword evidence="3" id="KW-1185">Reference proteome</keyword>
<dbReference type="RefSeq" id="WP_196152295.1">
    <property type="nucleotide sequence ID" value="NZ_JADMLG010000013.1"/>
</dbReference>
<name>A0A931N6R7_9NOCA</name>
<evidence type="ECO:0000313" key="2">
    <source>
        <dbReference type="EMBL" id="MBH0779978.1"/>
    </source>
</evidence>
<dbReference type="AlphaFoldDB" id="A0A931N6R7"/>
<comment type="caution">
    <text evidence="2">The sequence shown here is derived from an EMBL/GenBank/DDBJ whole genome shotgun (WGS) entry which is preliminary data.</text>
</comment>
<dbReference type="PROSITE" id="PS51257">
    <property type="entry name" value="PROKAR_LIPOPROTEIN"/>
    <property type="match status" value="1"/>
</dbReference>
<dbReference type="Proteomes" id="UP000655751">
    <property type="component" value="Unassembled WGS sequence"/>
</dbReference>
<evidence type="ECO:0000256" key="1">
    <source>
        <dbReference type="SAM" id="SignalP"/>
    </source>
</evidence>
<dbReference type="EMBL" id="JADMLG010000013">
    <property type="protein sequence ID" value="MBH0779978.1"/>
    <property type="molecule type" value="Genomic_DNA"/>
</dbReference>
<reference evidence="2" key="1">
    <citation type="submission" date="2020-11" db="EMBL/GenBank/DDBJ databases">
        <title>Nocardia NEAU-351.nov., a novel actinomycete isolated from the cow dung.</title>
        <authorList>
            <person name="Zhang X."/>
        </authorList>
    </citation>
    <scope>NUCLEOTIDE SEQUENCE</scope>
    <source>
        <strain evidence="2">NEAU-351</strain>
    </source>
</reference>
<feature type="chain" id="PRO_5039390088" description="DUF732 domain-containing protein" evidence="1">
    <location>
        <begin position="21"/>
        <end position="128"/>
    </location>
</feature>
<evidence type="ECO:0008006" key="4">
    <source>
        <dbReference type="Google" id="ProtNLM"/>
    </source>
</evidence>
<accession>A0A931N6R7</accession>
<gene>
    <name evidence="2" type="ORF">IT779_27270</name>
</gene>
<sequence length="128" mass="12818">MTRTTAALAACASAFALLLAGCGDDSSTSSSPASSSTAKAAGNAAQVVDSTKAGTFVVSFKAAFPKLAQGRTDAQISDILSQTCTDRKAGKAEDAAVTALVGRLKNGSTEATKEEAQAIYAMAQMMCG</sequence>
<proteinExistence type="predicted"/>
<keyword evidence="1" id="KW-0732">Signal</keyword>
<protein>
    <recommendedName>
        <fullName evidence="4">DUF732 domain-containing protein</fullName>
    </recommendedName>
</protein>
<organism evidence="2 3">
    <name type="scientific">Nocardia bovistercoris</name>
    <dbReference type="NCBI Taxonomy" id="2785916"/>
    <lineage>
        <taxon>Bacteria</taxon>
        <taxon>Bacillati</taxon>
        <taxon>Actinomycetota</taxon>
        <taxon>Actinomycetes</taxon>
        <taxon>Mycobacteriales</taxon>
        <taxon>Nocardiaceae</taxon>
        <taxon>Nocardia</taxon>
    </lineage>
</organism>
<evidence type="ECO:0000313" key="3">
    <source>
        <dbReference type="Proteomes" id="UP000655751"/>
    </source>
</evidence>